<dbReference type="Proteomes" id="UP001107558">
    <property type="component" value="Chromosome 4"/>
</dbReference>
<proteinExistence type="predicted"/>
<keyword evidence="8" id="KW-1185">Reference proteome</keyword>
<dbReference type="SUPFAM" id="SSF52058">
    <property type="entry name" value="L domain-like"/>
    <property type="match status" value="1"/>
</dbReference>
<protein>
    <submittedName>
        <fullName evidence="7">Uncharacterized protein</fullName>
    </submittedName>
</protein>
<name>A0A9J6BCZ4_POLVA</name>
<dbReference type="PANTHER" id="PTHR24369:SF210">
    <property type="entry name" value="CHAOPTIN-RELATED"/>
    <property type="match status" value="1"/>
</dbReference>
<accession>A0A9J6BCZ4</accession>
<keyword evidence="1" id="KW-0433">Leucine-rich repeat</keyword>
<feature type="region of interest" description="Disordered" evidence="5">
    <location>
        <begin position="581"/>
        <end position="602"/>
    </location>
</feature>
<sequence length="602" mass="69556">MKIFFIFIAIFISKATADTIECNFYMASAWWQMDRSYYFCETKNNNNVTQNFKVPIISAMGKHTKGKTDLDVEGIHLYGTNFKQFPTNIDKVFPNLVMIAVSYSKLEQLTSDDFNQFPKLRLLYIWSNLVEFIPENIFGNNLNLELIYLGNNKIEHIDKNAFSNLNSLRALYLKDNICKTLGQAITRTDVINLVKLIEQGSCQSDKCRCTYANFLGTTENPLITKVSEQAQEIENLQSQLKFLEQCLFFIFYLINLLIFISQINAESIICKYTEVKGIWQLDRSVLTCDVTNLLVFGGHKINVNDIQVNHPTKKKFADIEGFQVTRGKTLKYFPTGVGNFFPNLIMINIPHSGLIEITRKDLQQFPNLKMLFILNNYLEYIPEDLFMHNPHITVIDFEKNKIQHIDPKVFSNLKNLRAIDLRNNVNCNYFGKALERSEVEKLVKKVEEGKCQSDKYERFKEKIIQIAELENELNKQKIENELLVNNNQNLLNNVRTFHEKIGTHCNNTNLIQKLKDLEKHVTTFSTSNTGCKTEFESIKSTLKNVEILASEAKASQNSMHSKFDSFNKNYNLRKDLETEATPITTTKDPRTSRSTKVTTIKV</sequence>
<dbReference type="SMART" id="SM00369">
    <property type="entry name" value="LRR_TYP"/>
    <property type="match status" value="4"/>
</dbReference>
<evidence type="ECO:0000313" key="7">
    <source>
        <dbReference type="EMBL" id="KAG5667578.1"/>
    </source>
</evidence>
<evidence type="ECO:0000256" key="4">
    <source>
        <dbReference type="SAM" id="Coils"/>
    </source>
</evidence>
<evidence type="ECO:0000256" key="1">
    <source>
        <dbReference type="ARBA" id="ARBA00022614"/>
    </source>
</evidence>
<dbReference type="Gene3D" id="3.80.10.10">
    <property type="entry name" value="Ribonuclease Inhibitor"/>
    <property type="match status" value="2"/>
</dbReference>
<dbReference type="EMBL" id="JADBJN010000004">
    <property type="protein sequence ID" value="KAG5667578.1"/>
    <property type="molecule type" value="Genomic_DNA"/>
</dbReference>
<keyword evidence="3" id="KW-0677">Repeat</keyword>
<dbReference type="PROSITE" id="PS51450">
    <property type="entry name" value="LRR"/>
    <property type="match status" value="1"/>
</dbReference>
<evidence type="ECO:0000256" key="5">
    <source>
        <dbReference type="SAM" id="MobiDB-lite"/>
    </source>
</evidence>
<reference evidence="7" key="1">
    <citation type="submission" date="2021-03" db="EMBL/GenBank/DDBJ databases">
        <title>Chromosome level genome of the anhydrobiotic midge Polypedilum vanderplanki.</title>
        <authorList>
            <person name="Yoshida Y."/>
            <person name="Kikawada T."/>
            <person name="Gusev O."/>
        </authorList>
    </citation>
    <scope>NUCLEOTIDE SEQUENCE</scope>
    <source>
        <strain evidence="7">NIAS01</strain>
        <tissue evidence="7">Whole body or cell culture</tissue>
    </source>
</reference>
<evidence type="ECO:0000256" key="6">
    <source>
        <dbReference type="SAM" id="SignalP"/>
    </source>
</evidence>
<evidence type="ECO:0000256" key="2">
    <source>
        <dbReference type="ARBA" id="ARBA00022729"/>
    </source>
</evidence>
<feature type="coiled-coil region" evidence="4">
    <location>
        <begin position="459"/>
        <end position="493"/>
    </location>
</feature>
<dbReference type="OrthoDB" id="7783855at2759"/>
<keyword evidence="4" id="KW-0175">Coiled coil</keyword>
<dbReference type="InterPro" id="IPR050541">
    <property type="entry name" value="LRR_TM_domain-containing"/>
</dbReference>
<evidence type="ECO:0000313" key="8">
    <source>
        <dbReference type="Proteomes" id="UP001107558"/>
    </source>
</evidence>
<evidence type="ECO:0000256" key="3">
    <source>
        <dbReference type="ARBA" id="ARBA00022737"/>
    </source>
</evidence>
<dbReference type="Pfam" id="PF13855">
    <property type="entry name" value="LRR_8"/>
    <property type="match status" value="2"/>
</dbReference>
<dbReference type="InterPro" id="IPR001611">
    <property type="entry name" value="Leu-rich_rpt"/>
</dbReference>
<dbReference type="InterPro" id="IPR003591">
    <property type="entry name" value="Leu-rich_rpt_typical-subtyp"/>
</dbReference>
<organism evidence="7 8">
    <name type="scientific">Polypedilum vanderplanki</name>
    <name type="common">Sleeping chironomid midge</name>
    <dbReference type="NCBI Taxonomy" id="319348"/>
    <lineage>
        <taxon>Eukaryota</taxon>
        <taxon>Metazoa</taxon>
        <taxon>Ecdysozoa</taxon>
        <taxon>Arthropoda</taxon>
        <taxon>Hexapoda</taxon>
        <taxon>Insecta</taxon>
        <taxon>Pterygota</taxon>
        <taxon>Neoptera</taxon>
        <taxon>Endopterygota</taxon>
        <taxon>Diptera</taxon>
        <taxon>Nematocera</taxon>
        <taxon>Chironomoidea</taxon>
        <taxon>Chironomidae</taxon>
        <taxon>Chironominae</taxon>
        <taxon>Polypedilum</taxon>
        <taxon>Polypedilum</taxon>
    </lineage>
</organism>
<feature type="chain" id="PRO_5039912990" evidence="6">
    <location>
        <begin position="18"/>
        <end position="602"/>
    </location>
</feature>
<dbReference type="GO" id="GO:0005886">
    <property type="term" value="C:plasma membrane"/>
    <property type="evidence" value="ECO:0007669"/>
    <property type="project" value="TreeGrafter"/>
</dbReference>
<dbReference type="AlphaFoldDB" id="A0A9J6BCZ4"/>
<feature type="signal peptide" evidence="6">
    <location>
        <begin position="1"/>
        <end position="17"/>
    </location>
</feature>
<comment type="caution">
    <text evidence="7">The sequence shown here is derived from an EMBL/GenBank/DDBJ whole genome shotgun (WGS) entry which is preliminary data.</text>
</comment>
<gene>
    <name evidence="7" type="ORF">PVAND_015555</name>
</gene>
<dbReference type="PANTHER" id="PTHR24369">
    <property type="entry name" value="ANTIGEN BSP, PUTATIVE-RELATED"/>
    <property type="match status" value="1"/>
</dbReference>
<dbReference type="InterPro" id="IPR032675">
    <property type="entry name" value="LRR_dom_sf"/>
</dbReference>
<keyword evidence="2 6" id="KW-0732">Signal</keyword>